<keyword evidence="2" id="KW-1185">Reference proteome</keyword>
<dbReference type="EMBL" id="KZ293714">
    <property type="protein sequence ID" value="PBK82668.1"/>
    <property type="molecule type" value="Genomic_DNA"/>
</dbReference>
<accession>A0A2H3CW40</accession>
<dbReference type="Proteomes" id="UP000217790">
    <property type="component" value="Unassembled WGS sequence"/>
</dbReference>
<protein>
    <submittedName>
        <fullName evidence="1">Uncharacterized protein</fullName>
    </submittedName>
</protein>
<name>A0A2H3CW40_ARMGA</name>
<organism evidence="1 2">
    <name type="scientific">Armillaria gallica</name>
    <name type="common">Bulbous honey fungus</name>
    <name type="synonym">Armillaria bulbosa</name>
    <dbReference type="NCBI Taxonomy" id="47427"/>
    <lineage>
        <taxon>Eukaryota</taxon>
        <taxon>Fungi</taxon>
        <taxon>Dikarya</taxon>
        <taxon>Basidiomycota</taxon>
        <taxon>Agaricomycotina</taxon>
        <taxon>Agaricomycetes</taxon>
        <taxon>Agaricomycetidae</taxon>
        <taxon>Agaricales</taxon>
        <taxon>Marasmiineae</taxon>
        <taxon>Physalacriaceae</taxon>
        <taxon>Armillaria</taxon>
    </lineage>
</organism>
<reference evidence="2" key="1">
    <citation type="journal article" date="2017" name="Nat. Ecol. Evol.">
        <title>Genome expansion and lineage-specific genetic innovations in the forest pathogenic fungi Armillaria.</title>
        <authorList>
            <person name="Sipos G."/>
            <person name="Prasanna A.N."/>
            <person name="Walter M.C."/>
            <person name="O'Connor E."/>
            <person name="Balint B."/>
            <person name="Krizsan K."/>
            <person name="Kiss B."/>
            <person name="Hess J."/>
            <person name="Varga T."/>
            <person name="Slot J."/>
            <person name="Riley R."/>
            <person name="Boka B."/>
            <person name="Rigling D."/>
            <person name="Barry K."/>
            <person name="Lee J."/>
            <person name="Mihaltcheva S."/>
            <person name="LaButti K."/>
            <person name="Lipzen A."/>
            <person name="Waldron R."/>
            <person name="Moloney N.M."/>
            <person name="Sperisen C."/>
            <person name="Kredics L."/>
            <person name="Vagvoelgyi C."/>
            <person name="Patrignani A."/>
            <person name="Fitzpatrick D."/>
            <person name="Nagy I."/>
            <person name="Doyle S."/>
            <person name="Anderson J.B."/>
            <person name="Grigoriev I.V."/>
            <person name="Gueldener U."/>
            <person name="Muensterkoetter M."/>
            <person name="Nagy L.G."/>
        </authorList>
    </citation>
    <scope>NUCLEOTIDE SEQUENCE [LARGE SCALE GENOMIC DNA]</scope>
    <source>
        <strain evidence="2">Ar21-2</strain>
    </source>
</reference>
<sequence length="70" mass="7902">MADSGRVSRMSIYFVLYTDHAKVAVLASSRVTSYYSPRSQRNLRALFANNLRSRQNTPMMLANNGILSTM</sequence>
<gene>
    <name evidence="1" type="ORF">ARMGADRAFT_729846</name>
</gene>
<evidence type="ECO:0000313" key="2">
    <source>
        <dbReference type="Proteomes" id="UP000217790"/>
    </source>
</evidence>
<dbReference type="AlphaFoldDB" id="A0A2H3CW40"/>
<proteinExistence type="predicted"/>
<dbReference type="InParanoid" id="A0A2H3CW40"/>
<evidence type="ECO:0000313" key="1">
    <source>
        <dbReference type="EMBL" id="PBK82668.1"/>
    </source>
</evidence>